<gene>
    <name evidence="1" type="ORF">BS50DRAFT_583780</name>
</gene>
<name>A0A2T2P4G5_CORCC</name>
<protein>
    <submittedName>
        <fullName evidence="1">Uncharacterized protein</fullName>
    </submittedName>
</protein>
<proteinExistence type="predicted"/>
<dbReference type="OrthoDB" id="3799366at2759"/>
<dbReference type="EMBL" id="KZ678130">
    <property type="protein sequence ID" value="PSN72208.1"/>
    <property type="molecule type" value="Genomic_DNA"/>
</dbReference>
<dbReference type="AlphaFoldDB" id="A0A2T2P4G5"/>
<reference evidence="1 2" key="1">
    <citation type="journal article" date="2018" name="Front. Microbiol.">
        <title>Genome-Wide Analysis of Corynespora cassiicola Leaf Fall Disease Putative Effectors.</title>
        <authorList>
            <person name="Lopez D."/>
            <person name="Ribeiro S."/>
            <person name="Label P."/>
            <person name="Fumanal B."/>
            <person name="Venisse J.S."/>
            <person name="Kohler A."/>
            <person name="de Oliveira R.R."/>
            <person name="Labutti K."/>
            <person name="Lipzen A."/>
            <person name="Lail K."/>
            <person name="Bauer D."/>
            <person name="Ohm R.A."/>
            <person name="Barry K.W."/>
            <person name="Spatafora J."/>
            <person name="Grigoriev I.V."/>
            <person name="Martin F.M."/>
            <person name="Pujade-Renaud V."/>
        </authorList>
    </citation>
    <scope>NUCLEOTIDE SEQUENCE [LARGE SCALE GENOMIC DNA]</scope>
    <source>
        <strain evidence="1 2">Philippines</strain>
    </source>
</reference>
<evidence type="ECO:0000313" key="1">
    <source>
        <dbReference type="EMBL" id="PSN72208.1"/>
    </source>
</evidence>
<dbReference type="Proteomes" id="UP000240883">
    <property type="component" value="Unassembled WGS sequence"/>
</dbReference>
<organism evidence="1 2">
    <name type="scientific">Corynespora cassiicola Philippines</name>
    <dbReference type="NCBI Taxonomy" id="1448308"/>
    <lineage>
        <taxon>Eukaryota</taxon>
        <taxon>Fungi</taxon>
        <taxon>Dikarya</taxon>
        <taxon>Ascomycota</taxon>
        <taxon>Pezizomycotina</taxon>
        <taxon>Dothideomycetes</taxon>
        <taxon>Pleosporomycetidae</taxon>
        <taxon>Pleosporales</taxon>
        <taxon>Corynesporascaceae</taxon>
        <taxon>Corynespora</taxon>
    </lineage>
</organism>
<keyword evidence="2" id="KW-1185">Reference proteome</keyword>
<evidence type="ECO:0000313" key="2">
    <source>
        <dbReference type="Proteomes" id="UP000240883"/>
    </source>
</evidence>
<sequence>MEQHTTLPKNGSSEHAPDIGDDIMLSKVQIFFENFRRRKTVDECEETFRELGLRYHLTNAIARSPVNFDAEKLENMRKYFETDSVEKYNNIFAPIYKVEKLAHEVAQLVSDKNYMAALPKMEDARNIMSAMFKLLHELGNQVQELQCLNMIICGEHWFICIRRGVEWDKFCTWISSFPETQRSINAGRTLDRIAVHHLSTMNTGEGFLEFDETRNIID</sequence>
<accession>A0A2T2P4G5</accession>